<dbReference type="Pfam" id="PF00168">
    <property type="entry name" value="C2"/>
    <property type="match status" value="2"/>
</dbReference>
<dbReference type="GO" id="GO:0030672">
    <property type="term" value="C:synaptic vesicle membrane"/>
    <property type="evidence" value="ECO:0007669"/>
    <property type="project" value="TreeGrafter"/>
</dbReference>
<dbReference type="GeneID" id="113392782"/>
<keyword evidence="5" id="KW-1185">Reference proteome</keyword>
<evidence type="ECO:0000313" key="6">
    <source>
        <dbReference type="RefSeq" id="XP_026485155.2"/>
    </source>
</evidence>
<keyword evidence="3" id="KW-0472">Membrane</keyword>
<dbReference type="PANTHER" id="PTHR45911:SF4">
    <property type="entry name" value="MULTIPLE C2 AND TRANSMEMBRANE DOMAIN-CONTAINING PROTEIN"/>
    <property type="match status" value="1"/>
</dbReference>
<evidence type="ECO:0000256" key="3">
    <source>
        <dbReference type="SAM" id="Phobius"/>
    </source>
</evidence>
<keyword evidence="3" id="KW-0812">Transmembrane</keyword>
<evidence type="ECO:0000259" key="4">
    <source>
        <dbReference type="PROSITE" id="PS50004"/>
    </source>
</evidence>
<protein>
    <submittedName>
        <fullName evidence="6">Multiple C2 and transmembrane domain-containing protein-like</fullName>
    </submittedName>
</protein>
<dbReference type="OrthoDB" id="5973539at2759"/>
<dbReference type="SUPFAM" id="SSF49562">
    <property type="entry name" value="C2 domain (Calcium/lipid-binding domain, CaLB)"/>
    <property type="match status" value="2"/>
</dbReference>
<gene>
    <name evidence="6" type="primary">LOC113392782</name>
</gene>
<feature type="transmembrane region" description="Helical" evidence="3">
    <location>
        <begin position="502"/>
        <end position="527"/>
    </location>
</feature>
<evidence type="ECO:0000256" key="1">
    <source>
        <dbReference type="ARBA" id="ARBA00022723"/>
    </source>
</evidence>
<dbReference type="GO" id="GO:0005509">
    <property type="term" value="F:calcium ion binding"/>
    <property type="evidence" value="ECO:0007669"/>
    <property type="project" value="TreeGrafter"/>
</dbReference>
<keyword evidence="3" id="KW-1133">Transmembrane helix</keyword>
<feature type="transmembrane region" description="Helical" evidence="3">
    <location>
        <begin position="400"/>
        <end position="429"/>
    </location>
</feature>
<dbReference type="RefSeq" id="XP_026485155.2">
    <property type="nucleotide sequence ID" value="XM_026629370.2"/>
</dbReference>
<dbReference type="PANTHER" id="PTHR45911">
    <property type="entry name" value="C2 DOMAIN-CONTAINING PROTEIN"/>
    <property type="match status" value="1"/>
</dbReference>
<proteinExistence type="predicted"/>
<keyword evidence="2" id="KW-0106">Calcium</keyword>
<feature type="domain" description="C2" evidence="4">
    <location>
        <begin position="58"/>
        <end position="172"/>
    </location>
</feature>
<dbReference type="Proteomes" id="UP001652626">
    <property type="component" value="Chromosome 5"/>
</dbReference>
<reference evidence="6" key="1">
    <citation type="submission" date="2025-08" db="UniProtKB">
        <authorList>
            <consortium name="RefSeq"/>
        </authorList>
    </citation>
    <scope>IDENTIFICATION</scope>
    <source>
        <tissue evidence="6">Whole body</tissue>
    </source>
</reference>
<evidence type="ECO:0000313" key="5">
    <source>
        <dbReference type="Proteomes" id="UP001652626"/>
    </source>
</evidence>
<accession>A0A8B8HKV3</accession>
<dbReference type="GO" id="GO:0046928">
    <property type="term" value="P:regulation of neurotransmitter secretion"/>
    <property type="evidence" value="ECO:0007669"/>
    <property type="project" value="TreeGrafter"/>
</dbReference>
<evidence type="ECO:0000256" key="2">
    <source>
        <dbReference type="ARBA" id="ARBA00022837"/>
    </source>
</evidence>
<dbReference type="Gene3D" id="2.60.40.150">
    <property type="entry name" value="C2 domain"/>
    <property type="match status" value="2"/>
</dbReference>
<keyword evidence="1" id="KW-0479">Metal-binding</keyword>
<dbReference type="InterPro" id="IPR000008">
    <property type="entry name" value="C2_dom"/>
</dbReference>
<sequence>MCTDYKLSNKKISLKHSMDSLFKNTVNLRNKRNNSDVWRPSSLISIPKLNGSSSSSIFVSSVNKNKLKKSDRRWNTIVTIVLVEAKCFPSVPDDGVSHSVYCKFQLGNETFKSKSVPSNQRPEWKERFQLHLYNDCILDVSLWDKGKMKNFMGSCILDLSSFEKERTHEIWQQLDDGYGEIHISITMCAIRFADISPSPSIDCEEKHGVLKLPSDWNVVGMLHVNLIGAKGLTSRPNAYCTLEIDNERVETHRAGASTEPKWKKCYVFKVYDVTSTLDLKMYDSSLSNAILNESIGKVSIPLLRITNNVTRWYALKDRNKRNSAKGNCPRVQLQMYMAWNPVKATVRLFQSKEVKYIKNPPKFDVALIYSNMKFISDLLSLAAELNEYYKRLFEWEDKEFSFFVLLGWLIFCFYLRLWSVPLLLLIPFFGHWILRKRGSDNSNTPGSLNDDVLESIYVQEDKTFTGKLQDLQKMTFTIKNGIEFIVSHIERLYNLITFKVPFLSYVSMILLIVASVGLYLIPFNYLLMTLGIYKFTRKYLNPDRILNNDLLDFLSRVPDNEILKDWKELGVPEPNQDAQVHSPRITRSISTSI</sequence>
<dbReference type="InterPro" id="IPR035892">
    <property type="entry name" value="C2_domain_sf"/>
</dbReference>
<name>A0A8B8HKV3_VANTA</name>
<dbReference type="PROSITE" id="PS50004">
    <property type="entry name" value="C2"/>
    <property type="match status" value="2"/>
</dbReference>
<organism evidence="5 6">
    <name type="scientific">Vanessa tameamea</name>
    <name type="common">Kamehameha butterfly</name>
    <dbReference type="NCBI Taxonomy" id="334116"/>
    <lineage>
        <taxon>Eukaryota</taxon>
        <taxon>Metazoa</taxon>
        <taxon>Ecdysozoa</taxon>
        <taxon>Arthropoda</taxon>
        <taxon>Hexapoda</taxon>
        <taxon>Insecta</taxon>
        <taxon>Pterygota</taxon>
        <taxon>Neoptera</taxon>
        <taxon>Endopterygota</taxon>
        <taxon>Lepidoptera</taxon>
        <taxon>Glossata</taxon>
        <taxon>Ditrysia</taxon>
        <taxon>Papilionoidea</taxon>
        <taxon>Nymphalidae</taxon>
        <taxon>Nymphalinae</taxon>
        <taxon>Vanessa</taxon>
    </lineage>
</organism>
<dbReference type="SMART" id="SM00239">
    <property type="entry name" value="C2"/>
    <property type="match status" value="2"/>
</dbReference>
<dbReference type="OMA" id="YCTLEID"/>
<feature type="domain" description="C2" evidence="4">
    <location>
        <begin position="202"/>
        <end position="317"/>
    </location>
</feature>
<dbReference type="AlphaFoldDB" id="A0A8B8HKV3"/>